<dbReference type="STRING" id="525367.HMPREF0556_10637"/>
<comment type="caution">
    <text evidence="1">The sequence shown here is derived from an EMBL/GenBank/DDBJ whole genome shotgun (WGS) entry which is preliminary data.</text>
</comment>
<sequence>MKKLFIAQEDVERYMLATHYVGSTWPKSFLLTLWQHFEVEELAEIEHFLVEQHIEVLQQIPLNTYYDCHLKRVSNVKTTNGEIWEYQLAIYQNGLVAMCETKIYVR</sequence>
<dbReference type="AlphaFoldDB" id="D7UWM6"/>
<evidence type="ECO:0000313" key="1">
    <source>
        <dbReference type="EMBL" id="EFI84084.1"/>
    </source>
</evidence>
<proteinExistence type="predicted"/>
<dbReference type="Proteomes" id="UP000010119">
    <property type="component" value="Unassembled WGS sequence"/>
</dbReference>
<gene>
    <name evidence="1" type="ORF">HMPREF0556_10637</name>
</gene>
<reference evidence="1" key="1">
    <citation type="submission" date="2010-06" db="EMBL/GenBank/DDBJ databases">
        <authorList>
            <person name="Muzny D."/>
            <person name="Qin X."/>
            <person name="Buhay C."/>
            <person name="Dugan-Rocha S."/>
            <person name="Ding Y."/>
            <person name="Chen G."/>
            <person name="Hawes A."/>
            <person name="Holder M."/>
            <person name="Jhangiani S."/>
            <person name="Johnson A."/>
            <person name="Khan Z."/>
            <person name="Li Z."/>
            <person name="Liu W."/>
            <person name="Liu X."/>
            <person name="Perez L."/>
            <person name="Shen H."/>
            <person name="Wang Q."/>
            <person name="Watt J."/>
            <person name="Xi L."/>
            <person name="Xin Y."/>
            <person name="Zhou J."/>
            <person name="Deng J."/>
            <person name="Jiang H."/>
            <person name="Liu Y."/>
            <person name="Qu J."/>
            <person name="Song X.-Z."/>
            <person name="Zhang L."/>
            <person name="Villasana D."/>
            <person name="Johnson A."/>
            <person name="Liu J."/>
            <person name="Liyanage D."/>
            <person name="Lorensuhewa L."/>
            <person name="Robinson T."/>
            <person name="Song A."/>
            <person name="Song B.-B."/>
            <person name="Dinh H."/>
            <person name="Thornton R."/>
            <person name="Coyle M."/>
            <person name="Francisco L."/>
            <person name="Jackson L."/>
            <person name="Javaid M."/>
            <person name="Korchina V."/>
            <person name="Kovar C."/>
            <person name="Mata R."/>
            <person name="Mathew T."/>
            <person name="Ngo R."/>
            <person name="Nguyen L."/>
            <person name="Nguyen N."/>
            <person name="Okwuonu G."/>
            <person name="Ongeri F."/>
            <person name="Pham C."/>
            <person name="Simmons D."/>
            <person name="Wilczek-Boney K."/>
            <person name="Hale W."/>
            <person name="Jakkamsetti A."/>
            <person name="Pham P."/>
            <person name="Ruth R."/>
            <person name="San Lucas F."/>
            <person name="Warren J."/>
            <person name="Zhang J."/>
            <person name="Zhao Z."/>
            <person name="Zhou C."/>
            <person name="Zhu D."/>
            <person name="Lee S."/>
            <person name="Bess C."/>
            <person name="Blankenburg K."/>
            <person name="Forbes L."/>
            <person name="Fu Q."/>
            <person name="Gubbala S."/>
            <person name="Hirani K."/>
            <person name="Jayaseelan J.C."/>
            <person name="Lara F."/>
            <person name="Munidasa M."/>
            <person name="Palculict T."/>
            <person name="Patil S."/>
            <person name="Pu L.-L."/>
            <person name="Saada N."/>
            <person name="Tang L."/>
            <person name="Weissenberger G."/>
            <person name="Zhu Y."/>
            <person name="Hemphill L."/>
            <person name="Shang Y."/>
            <person name="Youmans B."/>
            <person name="Ayvaz T."/>
            <person name="Ross M."/>
            <person name="Santibanez J."/>
            <person name="Aqrawi P."/>
            <person name="Gross S."/>
            <person name="Joshi V."/>
            <person name="Fowler G."/>
            <person name="Nazareth L."/>
            <person name="Reid J."/>
            <person name="Worley K."/>
            <person name="Petrosino J."/>
            <person name="Highlander S."/>
            <person name="Gibbs R."/>
        </authorList>
    </citation>
    <scope>NUCLEOTIDE SEQUENCE [LARGE SCALE GENOMIC DNA]</scope>
    <source>
        <strain evidence="1">DSM 20601</strain>
    </source>
</reference>
<name>D7UWM6_LISGR</name>
<dbReference type="EMBL" id="ACCR02000003">
    <property type="protein sequence ID" value="EFI84084.1"/>
    <property type="molecule type" value="Genomic_DNA"/>
</dbReference>
<keyword evidence="2" id="KW-1185">Reference proteome</keyword>
<evidence type="ECO:0000313" key="2">
    <source>
        <dbReference type="Proteomes" id="UP000010119"/>
    </source>
</evidence>
<accession>D7UWM6</accession>
<dbReference type="HOGENOM" id="CLU_2219900_0_0_9"/>
<dbReference type="RefSeq" id="WP_003757551.1">
    <property type="nucleotide sequence ID" value="NZ_GL538353.1"/>
</dbReference>
<organism evidence="1 2">
    <name type="scientific">Listeria grayi DSM 20601</name>
    <dbReference type="NCBI Taxonomy" id="525367"/>
    <lineage>
        <taxon>Bacteria</taxon>
        <taxon>Bacillati</taxon>
        <taxon>Bacillota</taxon>
        <taxon>Bacilli</taxon>
        <taxon>Bacillales</taxon>
        <taxon>Listeriaceae</taxon>
        <taxon>Listeria</taxon>
    </lineage>
</organism>
<protein>
    <submittedName>
        <fullName evidence="1">Uncharacterized protein</fullName>
    </submittedName>
</protein>